<evidence type="ECO:0000313" key="2">
    <source>
        <dbReference type="EMBL" id="NQE38676.1"/>
    </source>
</evidence>
<gene>
    <name evidence="2" type="primary">ltrA_9</name>
    <name evidence="2" type="ORF">E5S67_06461</name>
</gene>
<dbReference type="EMBL" id="SRRZ01000314">
    <property type="protein sequence ID" value="NQE38676.1"/>
    <property type="molecule type" value="Genomic_DNA"/>
</dbReference>
<keyword evidence="3" id="KW-1185">Reference proteome</keyword>
<organism evidence="2 3">
    <name type="scientific">Microcoleus asticus IPMA8</name>
    <dbReference type="NCBI Taxonomy" id="2563858"/>
    <lineage>
        <taxon>Bacteria</taxon>
        <taxon>Bacillati</taxon>
        <taxon>Cyanobacteriota</taxon>
        <taxon>Cyanophyceae</taxon>
        <taxon>Oscillatoriophycideae</taxon>
        <taxon>Oscillatoriales</taxon>
        <taxon>Microcoleaceae</taxon>
        <taxon>Microcoleus</taxon>
        <taxon>Microcoleus asticus</taxon>
    </lineage>
</organism>
<dbReference type="SUPFAM" id="SSF56672">
    <property type="entry name" value="DNA/RNA polymerases"/>
    <property type="match status" value="1"/>
</dbReference>
<name>A0ABX2D7V4_9CYAN</name>
<proteinExistence type="predicted"/>
<sequence length="125" mass="14003">MEERYVLDADITKCFDRINHQALLSKLHTFPTLNRLIKLWLKSGVMDANKLFPTDEGTPQGGVISPLLANIALHGLEDRLKQFASSLPGRKKENISALTIVRYADDFVVLHPSLHVITQSKQIVA</sequence>
<evidence type="ECO:0000313" key="3">
    <source>
        <dbReference type="Proteomes" id="UP000702425"/>
    </source>
</evidence>
<evidence type="ECO:0000259" key="1">
    <source>
        <dbReference type="PROSITE" id="PS50878"/>
    </source>
</evidence>
<dbReference type="InterPro" id="IPR043502">
    <property type="entry name" value="DNA/RNA_pol_sf"/>
</dbReference>
<dbReference type="Proteomes" id="UP000702425">
    <property type="component" value="Unassembled WGS sequence"/>
</dbReference>
<dbReference type="PROSITE" id="PS50878">
    <property type="entry name" value="RT_POL"/>
    <property type="match status" value="1"/>
</dbReference>
<feature type="domain" description="Reverse transcriptase" evidence="1">
    <location>
        <begin position="1"/>
        <end position="125"/>
    </location>
</feature>
<dbReference type="CDD" id="cd01651">
    <property type="entry name" value="RT_G2_intron"/>
    <property type="match status" value="1"/>
</dbReference>
<dbReference type="PANTHER" id="PTHR34047">
    <property type="entry name" value="NUCLEAR INTRON MATURASE 1, MITOCHONDRIAL-RELATED"/>
    <property type="match status" value="1"/>
</dbReference>
<dbReference type="InterPro" id="IPR051083">
    <property type="entry name" value="GrpII_Intron_Splice-Mob/Def"/>
</dbReference>
<comment type="caution">
    <text evidence="2">The sequence shown here is derived from an EMBL/GenBank/DDBJ whole genome shotgun (WGS) entry which is preliminary data.</text>
</comment>
<dbReference type="Pfam" id="PF00078">
    <property type="entry name" value="RVT_1"/>
    <property type="match status" value="1"/>
</dbReference>
<dbReference type="InterPro" id="IPR000477">
    <property type="entry name" value="RT_dom"/>
</dbReference>
<reference evidence="2 3" key="1">
    <citation type="journal article" date="2020" name="Sci. Rep.">
        <title>A novel cyanobacterial geosmin producer, revising GeoA distribution and dispersion patterns in Bacteria.</title>
        <authorList>
            <person name="Churro C."/>
            <person name="Semedo-Aguiar A.P."/>
            <person name="Silva A.D."/>
            <person name="Pereira-Leal J.B."/>
            <person name="Leite R.B."/>
        </authorList>
    </citation>
    <scope>NUCLEOTIDE SEQUENCE [LARGE SCALE GENOMIC DNA]</scope>
    <source>
        <strain evidence="2 3">IPMA8</strain>
    </source>
</reference>
<accession>A0ABX2D7V4</accession>
<dbReference type="RefSeq" id="WP_339382833.1">
    <property type="nucleotide sequence ID" value="NZ_CAWPPK010000240.1"/>
</dbReference>
<protein>
    <submittedName>
        <fullName evidence="2">Group II intron-encoded protein LtrA</fullName>
    </submittedName>
</protein>
<dbReference type="PANTHER" id="PTHR34047:SF10">
    <property type="entry name" value="GROUP II INTRON-ASSOCIATED OPEN READING FRAME"/>
    <property type="match status" value="1"/>
</dbReference>